<organism evidence="2 3">
    <name type="scientific">Ideonella margarita</name>
    <dbReference type="NCBI Taxonomy" id="2984191"/>
    <lineage>
        <taxon>Bacteria</taxon>
        <taxon>Pseudomonadati</taxon>
        <taxon>Pseudomonadota</taxon>
        <taxon>Betaproteobacteria</taxon>
        <taxon>Burkholderiales</taxon>
        <taxon>Sphaerotilaceae</taxon>
        <taxon>Ideonella</taxon>
    </lineage>
</organism>
<reference evidence="2 3" key="1">
    <citation type="submission" date="2024-04" db="EMBL/GenBank/DDBJ databases">
        <title>Novel species of the genus Ideonella isolated from streams.</title>
        <authorList>
            <person name="Lu H."/>
        </authorList>
    </citation>
    <scope>NUCLEOTIDE SEQUENCE [LARGE SCALE GENOMIC DNA]</scope>
    <source>
        <strain evidence="2 3">LYT19W</strain>
    </source>
</reference>
<comment type="caution">
    <text evidence="2">The sequence shown here is derived from an EMBL/GenBank/DDBJ whole genome shotgun (WGS) entry which is preliminary data.</text>
</comment>
<dbReference type="RefSeq" id="WP_341399655.1">
    <property type="nucleotide sequence ID" value="NZ_JBBUTI010000008.1"/>
</dbReference>
<name>A0ABU9C630_9BURK</name>
<dbReference type="InterPro" id="IPR006311">
    <property type="entry name" value="TAT_signal"/>
</dbReference>
<feature type="region of interest" description="Disordered" evidence="1">
    <location>
        <begin position="126"/>
        <end position="146"/>
    </location>
</feature>
<dbReference type="Proteomes" id="UP001379945">
    <property type="component" value="Unassembled WGS sequence"/>
</dbReference>
<dbReference type="EMBL" id="JBBUTI010000008">
    <property type="protein sequence ID" value="MEK8047354.1"/>
    <property type="molecule type" value="Genomic_DNA"/>
</dbReference>
<gene>
    <name evidence="2" type="ORF">AACH00_13415</name>
</gene>
<dbReference type="InterPro" id="IPR014917">
    <property type="entry name" value="DUF1800"/>
</dbReference>
<evidence type="ECO:0000256" key="1">
    <source>
        <dbReference type="SAM" id="MobiDB-lite"/>
    </source>
</evidence>
<proteinExistence type="predicted"/>
<keyword evidence="3" id="KW-1185">Reference proteome</keyword>
<sequence length="539" mass="59033">MLLRRDLLTGLAGLAALPLVGCGHAPASSPAGVATASAPLAEPGAVPPPAAPLPTLAPDDLAWINRLSFGVNGGTVRAYAQQGRQEWLQNQLAPPKSDGLPQALALRVAGMTIATRPVANLAWEMQERRRESESPGEPANRSQARRAWQQEMNRLEREAATRQFWRSLYSPHQLREQMVWFWGNHFSIHGNKRELRALVGDYEETALRPHALGRFQDLLVAASTHAAMLRYLDNDQNSAGRINENFARELMELHTLGVNGGYAQKDVQELARLLTGLGVASGEATPRLREHQMAQYRRQGLTEFNPARHDNGPVTILGVTSGGKGWDDIVAQLQRFAHHPSTARHLSRKIARFLMADEPPAAVVERMATAYLKADTAIAPMLQALFEAPEFAPSLGRKFKDPQRWVLSSLRLVHDDRLIVNPAPALTWLQRLGQAPWGRVTPDGYPMQASAWSGSGQLGTRFEIARAIGGGTNALFRAEEGGPVNVMVVPALVRLEQAPLVRQNVWPVLSAETRSALAEAGSPAPWNALLLSSPEFMRC</sequence>
<dbReference type="Pfam" id="PF08811">
    <property type="entry name" value="DUF1800"/>
    <property type="match status" value="1"/>
</dbReference>
<evidence type="ECO:0000313" key="2">
    <source>
        <dbReference type="EMBL" id="MEK8047354.1"/>
    </source>
</evidence>
<protein>
    <submittedName>
        <fullName evidence="2">DUF1800 domain-containing protein</fullName>
    </submittedName>
</protein>
<evidence type="ECO:0000313" key="3">
    <source>
        <dbReference type="Proteomes" id="UP001379945"/>
    </source>
</evidence>
<accession>A0ABU9C630</accession>
<dbReference type="PROSITE" id="PS51318">
    <property type="entry name" value="TAT"/>
    <property type="match status" value="1"/>
</dbReference>